<dbReference type="SMART" id="SM01360">
    <property type="entry name" value="A2M"/>
    <property type="match status" value="1"/>
</dbReference>
<dbReference type="Gene3D" id="2.60.120.1540">
    <property type="match status" value="1"/>
</dbReference>
<dbReference type="InterPro" id="IPR011626">
    <property type="entry name" value="Alpha-macroglobulin_TED"/>
</dbReference>
<evidence type="ECO:0000313" key="9">
    <source>
        <dbReference type="Proteomes" id="UP000472260"/>
    </source>
</evidence>
<accession>A0A671NUY1</accession>
<dbReference type="InterPro" id="IPR018933">
    <property type="entry name" value="Netrin_module_non-TIMP"/>
</dbReference>
<dbReference type="PROSITE" id="PS01177">
    <property type="entry name" value="ANAPHYLATOXIN_1"/>
    <property type="match status" value="1"/>
</dbReference>
<feature type="domain" description="NTR" evidence="7">
    <location>
        <begin position="1459"/>
        <end position="1600"/>
    </location>
</feature>
<dbReference type="InterPro" id="IPR008930">
    <property type="entry name" value="Terpenoid_cyclase/PrenylTrfase"/>
</dbReference>
<keyword evidence="4" id="KW-0882">Thioester bond</keyword>
<dbReference type="SMART" id="SM00643">
    <property type="entry name" value="C345C"/>
    <property type="match status" value="1"/>
</dbReference>
<evidence type="ECO:0000256" key="4">
    <source>
        <dbReference type="ARBA" id="ARBA00022966"/>
    </source>
</evidence>
<dbReference type="Pfam" id="PF07703">
    <property type="entry name" value="A2M_BRD"/>
    <property type="match status" value="1"/>
</dbReference>
<dbReference type="CDD" id="cd02896">
    <property type="entry name" value="complement_C3_C4_C5"/>
    <property type="match status" value="1"/>
</dbReference>
<sequence length="1602" mass="179274">MRQSLKLWSATRICPRSSAIFDIHVAPWFVLSAPNLLRVGSSENLFVEAQDYSGVALDVKIIVKNHPKKDKEILSKSVKLTSDKNFQILTDIKIPDDQNLFSDDPLEKQYVYLQAQFPSVTLEKVVLLSFQSGYIFVQTDKPIYTPASTVQYRIFSLTPNLEPLSQSGITVEIMVHTVPFQSVTLDVTSGDRRIGISLRVTNLLRVPGIWKVVTLFSNTPQKTFTADFEVKEYVLPTFEVKLKPSKSFFYVGDESLTVDIEAKYLFGQKVDGNAFVVFGVMEDEKKTSIPASLQKVQIVTGKGTAELTNQMITDTFPNINQLVGRSIYVSVSLLTESGSEMVEAERRGIQIVTSPYTIHFKKTPHFFKPGMPFDVSVYVTNPDQTPAVNVGVEVNPGGVRGQTRDNGIAKVTVNTPGGSPTLDITAKTKDPDIKDENQQAVKKMTAQAYETKGGSNNYLHIGIDAVELQIGDPMKVNLNTGQSPGFIFNYLLAFQILSKGQIVQADRFKRQGQSLVTLPVTVTKDMVPSFRFVAYYHVGPSEVVSDSVWVDVKDTCMGKVGQPSQDAADVPTRSVKLQITGDHGAKVGLVVVDKAVQVLNKNRLTQTQIWDVIEKHDTGCTAGGGRDSMGVFTDAGLMFESNGAGGTNTRIMSECPKTSKRKRRAESLLQITTGKYSGELKQCCVDGMRDNKLGYTCERRATYIVDGQACVKAFLDCCNQMKSRKNTKDEEEEMVLARSDDDDDYYTDSEEITSRTQFPESWLWEEIDLCDKCCCFKSFCVSVFLLKGICVAEPVEMVVFKHLFIDLKMPYSAVRGEQLEIKAIIHNYTPKKQKVRVEFMETEDVCSFASKKGKYRTTVSVDKGSSIAVSYVIIPMTLGNHMIEVKASAYEAIYTDGVRKPLKVVVRLMGNSDTFYFIWSFVSLIDVWEKPVLLKGDIPDDRVPDTPANTYISIAGEEIAQTVEQAISGDFMGRLIVQPSGCGEQNMIYMTLPLIATHYLDSTNQWAAVGMERRNDAINHISTGYQQQLGYRKPDGSYAAWIHRPSSTWLTAYVAKVLAMANNLVIIEENVICSALKWLVLHKQLPDGSFKEESPLYSSLKGDVRGKDADASLTAFVVIAMQEARDICAESSLHESIRKAVSFLEGRLPQLTNPYAVAMTSYAMANANKLNKDILMKRSSQLEAGRSWTVSGQHHHSLEATAYAVLALVKDKDFDKAGEAVHWLNRQQSHYGGSGTTQATIMVFQAVAEYRTQVKDRQNFNLDVELSVAGRSKPVRYTIKRENAHLTRSDRVRIKWIRVHTKSSSVKTTLNTDRVDGAKLQNLRDLSLKSYLDLHLHSFKSDKTDATMTILDIGIPTGFTVETRDLEELSRGKERYIQKFEMDKVLSERGSLILYLDTVLRKEPQRIAFRMNKILNVGLLQPAAVTIYEYYSPNARCTKFFHPERTDGAISRLCKGELCQCSCSLQKHHLVRHADNNIMCLTVYKVTVVGSDLKQDSDIYDLKVEQVLKEGTDVDVEGKVRPFLARPSCRNHLGLVEGKSYLIMGRSVDLPELGGSLQYIFGEQTWIEYWPTRQESQTPEHRQRYIGISDLQNSLLKEGCAT</sequence>
<dbReference type="GO" id="GO:0005615">
    <property type="term" value="C:extracellular space"/>
    <property type="evidence" value="ECO:0007669"/>
    <property type="project" value="InterPro"/>
</dbReference>
<evidence type="ECO:0000256" key="5">
    <source>
        <dbReference type="ARBA" id="ARBA00023157"/>
    </source>
</evidence>
<dbReference type="Gene3D" id="2.20.130.20">
    <property type="match status" value="1"/>
</dbReference>
<dbReference type="SMART" id="SM01419">
    <property type="entry name" value="Thiol-ester_cl"/>
    <property type="match status" value="1"/>
</dbReference>
<keyword evidence="3" id="KW-0732">Signal</keyword>
<dbReference type="InterPro" id="IPR011625">
    <property type="entry name" value="A2M_N_BRD"/>
</dbReference>
<dbReference type="InterPro" id="IPR041555">
    <property type="entry name" value="MG3"/>
</dbReference>
<protein>
    <submittedName>
        <fullName evidence="8">Complement C3-like</fullName>
    </submittedName>
</protein>
<evidence type="ECO:0000256" key="3">
    <source>
        <dbReference type="ARBA" id="ARBA00022729"/>
    </source>
</evidence>
<dbReference type="PROSITE" id="PS01178">
    <property type="entry name" value="ANAPHYLATOXIN_2"/>
    <property type="match status" value="1"/>
</dbReference>
<dbReference type="Gene3D" id="6.20.50.160">
    <property type="match status" value="1"/>
</dbReference>
<evidence type="ECO:0000256" key="2">
    <source>
        <dbReference type="ARBA" id="ARBA00022525"/>
    </source>
</evidence>
<evidence type="ECO:0000259" key="7">
    <source>
        <dbReference type="PROSITE" id="PS50189"/>
    </source>
</evidence>
<dbReference type="Pfam" id="PF17791">
    <property type="entry name" value="MG3"/>
    <property type="match status" value="1"/>
</dbReference>
<reference evidence="8" key="1">
    <citation type="submission" date="2025-08" db="UniProtKB">
        <authorList>
            <consortium name="Ensembl"/>
        </authorList>
    </citation>
    <scope>IDENTIFICATION</scope>
</reference>
<reference evidence="8" key="2">
    <citation type="submission" date="2025-09" db="UniProtKB">
        <authorList>
            <consortium name="Ensembl"/>
        </authorList>
    </citation>
    <scope>IDENTIFICATION</scope>
</reference>
<dbReference type="InterPro" id="IPR008993">
    <property type="entry name" value="TIMP-like_OB-fold"/>
</dbReference>
<dbReference type="InterPro" id="IPR036595">
    <property type="entry name" value="A-macroglobulin_rcpt-bd_sf"/>
</dbReference>
<comment type="subcellular location">
    <subcellularLocation>
        <location evidence="1">Secreted</location>
    </subcellularLocation>
</comment>
<dbReference type="InterPro" id="IPR047565">
    <property type="entry name" value="Alpha-macroglob_thiol-ester_cl"/>
</dbReference>
<dbReference type="GO" id="GO:0006956">
    <property type="term" value="P:complement activation"/>
    <property type="evidence" value="ECO:0007669"/>
    <property type="project" value="InterPro"/>
</dbReference>
<evidence type="ECO:0000256" key="1">
    <source>
        <dbReference type="ARBA" id="ARBA00004613"/>
    </source>
</evidence>
<proteinExistence type="predicted"/>
<dbReference type="SUPFAM" id="SSF50242">
    <property type="entry name" value="TIMP-like"/>
    <property type="match status" value="1"/>
</dbReference>
<dbReference type="Proteomes" id="UP000472260">
    <property type="component" value="Unassembled WGS sequence"/>
</dbReference>
<dbReference type="Gene3D" id="2.60.40.690">
    <property type="entry name" value="Alpha-macroglobulin, receptor-binding domain"/>
    <property type="match status" value="1"/>
</dbReference>
<dbReference type="Gene3D" id="2.60.40.1930">
    <property type="match status" value="3"/>
</dbReference>
<dbReference type="InterPro" id="IPR001840">
    <property type="entry name" value="Anaphylatoxn_comp_syst_dom"/>
</dbReference>
<dbReference type="InterPro" id="IPR001599">
    <property type="entry name" value="Macroglobln_a2"/>
</dbReference>
<dbReference type="Gene3D" id="1.20.91.20">
    <property type="entry name" value="Anaphylotoxins (complement system)"/>
    <property type="match status" value="1"/>
</dbReference>
<keyword evidence="2" id="KW-0964">Secreted</keyword>
<dbReference type="Pfam" id="PF07677">
    <property type="entry name" value="A2M_recep"/>
    <property type="match status" value="1"/>
</dbReference>
<dbReference type="InterPro" id="IPR050473">
    <property type="entry name" value="A2M/Complement_sys"/>
</dbReference>
<dbReference type="InterPro" id="IPR009048">
    <property type="entry name" value="A-macroglobulin_rcpt-bd"/>
</dbReference>
<dbReference type="PRINTS" id="PR00004">
    <property type="entry name" value="ANAPHYLATOXN"/>
</dbReference>
<dbReference type="InterPro" id="IPR018081">
    <property type="entry name" value="Anaphylatoxin_comp_syst"/>
</dbReference>
<feature type="domain" description="Anaphylatoxin-like" evidence="6">
    <location>
        <begin position="683"/>
        <end position="718"/>
    </location>
</feature>
<dbReference type="Pfam" id="PF01759">
    <property type="entry name" value="NTR"/>
    <property type="match status" value="1"/>
</dbReference>
<dbReference type="Pfam" id="PF00207">
    <property type="entry name" value="A2M"/>
    <property type="match status" value="1"/>
</dbReference>
<dbReference type="SUPFAM" id="SSF49410">
    <property type="entry name" value="Alpha-macroglobulin receptor domain"/>
    <property type="match status" value="1"/>
</dbReference>
<dbReference type="CDD" id="cd00017">
    <property type="entry name" value="ANATO"/>
    <property type="match status" value="1"/>
</dbReference>
<dbReference type="InterPro" id="IPR041425">
    <property type="entry name" value="C3/4/5_MG1"/>
</dbReference>
<dbReference type="SUPFAM" id="SSF48239">
    <property type="entry name" value="Terpenoid cyclases/Protein prenyltransferases"/>
    <property type="match status" value="1"/>
</dbReference>
<dbReference type="PROSITE" id="PS50189">
    <property type="entry name" value="NTR"/>
    <property type="match status" value="1"/>
</dbReference>
<dbReference type="Gene3D" id="2.60.40.10">
    <property type="entry name" value="Immunoglobulins"/>
    <property type="match status" value="2"/>
</dbReference>
<name>A0A671NUY1_9TELE</name>
<gene>
    <name evidence="8" type="primary">LOC107703740</name>
</gene>
<dbReference type="InterPro" id="IPR013783">
    <property type="entry name" value="Ig-like_fold"/>
</dbReference>
<dbReference type="Pfam" id="PF17790">
    <property type="entry name" value="MG1"/>
    <property type="match status" value="1"/>
</dbReference>
<dbReference type="SUPFAM" id="SSF47686">
    <property type="entry name" value="Anaphylotoxins (complement system)"/>
    <property type="match status" value="1"/>
</dbReference>
<evidence type="ECO:0000313" key="8">
    <source>
        <dbReference type="Ensembl" id="ENSSANP00000047372.1"/>
    </source>
</evidence>
<organism evidence="8 9">
    <name type="scientific">Sinocyclocheilus anshuiensis</name>
    <dbReference type="NCBI Taxonomy" id="1608454"/>
    <lineage>
        <taxon>Eukaryota</taxon>
        <taxon>Metazoa</taxon>
        <taxon>Chordata</taxon>
        <taxon>Craniata</taxon>
        <taxon>Vertebrata</taxon>
        <taxon>Euteleostomi</taxon>
        <taxon>Actinopterygii</taxon>
        <taxon>Neopterygii</taxon>
        <taxon>Teleostei</taxon>
        <taxon>Ostariophysi</taxon>
        <taxon>Cypriniformes</taxon>
        <taxon>Cyprinidae</taxon>
        <taxon>Cyprininae</taxon>
        <taxon>Sinocyclocheilus</taxon>
    </lineage>
</organism>
<dbReference type="InterPro" id="IPR001134">
    <property type="entry name" value="Netrin_domain"/>
</dbReference>
<dbReference type="Ensembl" id="ENSSANT00000050387.1">
    <property type="protein sequence ID" value="ENSSANP00000047372.1"/>
    <property type="gene ID" value="ENSSANG00000023749.1"/>
</dbReference>
<dbReference type="Pfam" id="PF01821">
    <property type="entry name" value="ANATO"/>
    <property type="match status" value="1"/>
</dbReference>
<keyword evidence="9" id="KW-1185">Reference proteome</keyword>
<dbReference type="FunFam" id="2.60.40.10:FF:001013">
    <property type="entry name" value="Complement C3"/>
    <property type="match status" value="1"/>
</dbReference>
<dbReference type="Gene3D" id="1.50.10.20">
    <property type="match status" value="1"/>
</dbReference>
<dbReference type="Gene3D" id="2.60.40.1940">
    <property type="match status" value="1"/>
</dbReference>
<keyword evidence="5" id="KW-1015">Disulfide bond</keyword>
<dbReference type="GO" id="GO:0004866">
    <property type="term" value="F:endopeptidase inhibitor activity"/>
    <property type="evidence" value="ECO:0007669"/>
    <property type="project" value="InterPro"/>
</dbReference>
<evidence type="ECO:0000259" key="6">
    <source>
        <dbReference type="PROSITE" id="PS01178"/>
    </source>
</evidence>
<dbReference type="SMART" id="SM00104">
    <property type="entry name" value="ANATO"/>
    <property type="match status" value="1"/>
</dbReference>
<dbReference type="PANTHER" id="PTHR11412:SF81">
    <property type="entry name" value="COMPLEMENT C3"/>
    <property type="match status" value="1"/>
</dbReference>
<dbReference type="InterPro" id="IPR000020">
    <property type="entry name" value="Anaphylatoxin/fibulin"/>
</dbReference>
<dbReference type="InterPro" id="IPR019742">
    <property type="entry name" value="MacrogloblnA2_CS"/>
</dbReference>
<dbReference type="FunFam" id="2.60.40.10:FF:000155">
    <property type="entry name" value="complement C3 isoform X1"/>
    <property type="match status" value="1"/>
</dbReference>
<dbReference type="PROSITE" id="PS00477">
    <property type="entry name" value="ALPHA_2_MACROGLOBULIN"/>
    <property type="match status" value="1"/>
</dbReference>
<dbReference type="SMART" id="SM01361">
    <property type="entry name" value="A2M_recep"/>
    <property type="match status" value="1"/>
</dbReference>
<dbReference type="Pfam" id="PF07678">
    <property type="entry name" value="TED_complement"/>
    <property type="match status" value="1"/>
</dbReference>
<dbReference type="PANTHER" id="PTHR11412">
    <property type="entry name" value="MACROGLOBULIN / COMPLEMENT"/>
    <property type="match status" value="1"/>
</dbReference>
<dbReference type="InterPro" id="IPR040839">
    <property type="entry name" value="MG4"/>
</dbReference>
<dbReference type="Pfam" id="PF17789">
    <property type="entry name" value="MG4"/>
    <property type="match status" value="1"/>
</dbReference>
<dbReference type="FunFam" id="2.60.40.1940:FF:000001">
    <property type="entry name" value="Complement component C3"/>
    <property type="match status" value="1"/>
</dbReference>
<dbReference type="SMART" id="SM01359">
    <property type="entry name" value="A2M_N_2"/>
    <property type="match status" value="1"/>
</dbReference>
<dbReference type="GO" id="GO:0006954">
    <property type="term" value="P:inflammatory response"/>
    <property type="evidence" value="ECO:0007669"/>
    <property type="project" value="InterPro"/>
</dbReference>
<dbReference type="Gene3D" id="2.40.50.120">
    <property type="match status" value="1"/>
</dbReference>